<dbReference type="EC" id="2.3.1.-" evidence="2"/>
<keyword evidence="2" id="KW-0012">Acyltransferase</keyword>
<keyword evidence="3" id="KW-1185">Reference proteome</keyword>
<comment type="caution">
    <text evidence="2">The sequence shown here is derived from an EMBL/GenBank/DDBJ whole genome shotgun (WGS) entry which is preliminary data.</text>
</comment>
<dbReference type="EMBL" id="JBHSFV010000002">
    <property type="protein sequence ID" value="MFC4633314.1"/>
    <property type="molecule type" value="Genomic_DNA"/>
</dbReference>
<accession>A0ABV9HT45</accession>
<organism evidence="2 3">
    <name type="scientific">Dokdonia ponticola</name>
    <dbReference type="NCBI Taxonomy" id="2041041"/>
    <lineage>
        <taxon>Bacteria</taxon>
        <taxon>Pseudomonadati</taxon>
        <taxon>Bacteroidota</taxon>
        <taxon>Flavobacteriia</taxon>
        <taxon>Flavobacteriales</taxon>
        <taxon>Flavobacteriaceae</taxon>
        <taxon>Dokdonia</taxon>
    </lineage>
</organism>
<dbReference type="RefSeq" id="WP_379977514.1">
    <property type="nucleotide sequence ID" value="NZ_JBHSFV010000002.1"/>
</dbReference>
<feature type="domain" description="N-acetyltransferase" evidence="1">
    <location>
        <begin position="1"/>
        <end position="148"/>
    </location>
</feature>
<dbReference type="Proteomes" id="UP001596043">
    <property type="component" value="Unassembled WGS sequence"/>
</dbReference>
<proteinExistence type="predicted"/>
<evidence type="ECO:0000259" key="1">
    <source>
        <dbReference type="PROSITE" id="PS51186"/>
    </source>
</evidence>
<dbReference type="PROSITE" id="PS51186">
    <property type="entry name" value="GNAT"/>
    <property type="match status" value="1"/>
</dbReference>
<dbReference type="InterPro" id="IPR016181">
    <property type="entry name" value="Acyl_CoA_acyltransferase"/>
</dbReference>
<gene>
    <name evidence="2" type="ORF">ACFO3O_05315</name>
</gene>
<dbReference type="Gene3D" id="3.40.630.30">
    <property type="match status" value="1"/>
</dbReference>
<keyword evidence="2" id="KW-0808">Transferase</keyword>
<evidence type="ECO:0000313" key="3">
    <source>
        <dbReference type="Proteomes" id="UP001596043"/>
    </source>
</evidence>
<dbReference type="Pfam" id="PF00583">
    <property type="entry name" value="Acetyltransf_1"/>
    <property type="match status" value="1"/>
</dbReference>
<dbReference type="SUPFAM" id="SSF55729">
    <property type="entry name" value="Acyl-CoA N-acyltransferases (Nat)"/>
    <property type="match status" value="1"/>
</dbReference>
<name>A0ABV9HT45_9FLAO</name>
<protein>
    <submittedName>
        <fullName evidence="2">GNAT family N-acetyltransferase</fullName>
        <ecNumber evidence="2">2.3.1.-</ecNumber>
    </submittedName>
</protein>
<dbReference type="CDD" id="cd04301">
    <property type="entry name" value="NAT_SF"/>
    <property type="match status" value="1"/>
</dbReference>
<sequence length="317" mass="37354">MNFFIFELEKHEYLIDTFLESASLSHNKDKKTKEWFLWKFKDNSFGKPILACVEDQNKIVACVALGKQDFILGSKIIKGALSFETFVHPDYQGKGIFSKLIGIAEKEAIHQGICVLLNFPNSNSLRGFIKKKWNYLDISEYRVKPRLSIFNFLFFYDIKKSFEIAKPSENFIALPQNFTQESLPKKVQCQLTLPYLKWRFDYKKNLGYCFLSNDYFDCLFRYGKRGRLRESQILYFNIKSNSFTFKHFYKEVFKSQKYDLISFLTSTNNTFFTIIKKNTLFKVPNNVNICYKILDENAISKGEFNTISITGINYHTY</sequence>
<reference evidence="3" key="1">
    <citation type="journal article" date="2019" name="Int. J. Syst. Evol. Microbiol.">
        <title>The Global Catalogue of Microorganisms (GCM) 10K type strain sequencing project: providing services to taxonomists for standard genome sequencing and annotation.</title>
        <authorList>
            <consortium name="The Broad Institute Genomics Platform"/>
            <consortium name="The Broad Institute Genome Sequencing Center for Infectious Disease"/>
            <person name="Wu L."/>
            <person name="Ma J."/>
        </authorList>
    </citation>
    <scope>NUCLEOTIDE SEQUENCE [LARGE SCALE GENOMIC DNA]</scope>
    <source>
        <strain evidence="3">YJ-61-S</strain>
    </source>
</reference>
<evidence type="ECO:0000313" key="2">
    <source>
        <dbReference type="EMBL" id="MFC4633314.1"/>
    </source>
</evidence>
<dbReference type="GO" id="GO:0016746">
    <property type="term" value="F:acyltransferase activity"/>
    <property type="evidence" value="ECO:0007669"/>
    <property type="project" value="UniProtKB-KW"/>
</dbReference>
<dbReference type="InterPro" id="IPR000182">
    <property type="entry name" value="GNAT_dom"/>
</dbReference>